<proteinExistence type="inferred from homology"/>
<organism evidence="3 4">
    <name type="scientific">Sphingobium algorifonticola</name>
    <dbReference type="NCBI Taxonomy" id="2008318"/>
    <lineage>
        <taxon>Bacteria</taxon>
        <taxon>Pseudomonadati</taxon>
        <taxon>Pseudomonadota</taxon>
        <taxon>Alphaproteobacteria</taxon>
        <taxon>Sphingomonadales</taxon>
        <taxon>Sphingomonadaceae</taxon>
        <taxon>Sphingobium</taxon>
    </lineage>
</organism>
<dbReference type="Pfam" id="PF03795">
    <property type="entry name" value="YCII"/>
    <property type="match status" value="1"/>
</dbReference>
<dbReference type="OrthoDB" id="9807535at2"/>
<name>A0A437JCF1_9SPHN</name>
<comment type="similarity">
    <text evidence="1">Belongs to the YciI family.</text>
</comment>
<dbReference type="Proteomes" id="UP000282977">
    <property type="component" value="Unassembled WGS sequence"/>
</dbReference>
<dbReference type="PANTHER" id="PTHR35174">
    <property type="entry name" value="BLL7171 PROTEIN-RELATED"/>
    <property type="match status" value="1"/>
</dbReference>
<sequence length="120" mass="12519">MHYVLLYKETAAEVGKRADPAEADAYWGGWNAYMGAMAQAGVMVGGNGLQPPETGTTLSIVDGVRHVHDGPFADSKEALGGYVVLDVADLDAALEWAARAPCVSAGSVEIRPVLPPPPQS</sequence>
<dbReference type="PANTHER" id="PTHR35174:SF3">
    <property type="entry name" value="BLL7171 PROTEIN"/>
    <property type="match status" value="1"/>
</dbReference>
<dbReference type="SUPFAM" id="SSF54909">
    <property type="entry name" value="Dimeric alpha+beta barrel"/>
    <property type="match status" value="1"/>
</dbReference>
<dbReference type="AlphaFoldDB" id="A0A437JCF1"/>
<protein>
    <recommendedName>
        <fullName evidence="2">YCII-related domain-containing protein</fullName>
    </recommendedName>
</protein>
<comment type="caution">
    <text evidence="3">The sequence shown here is derived from an EMBL/GenBank/DDBJ whole genome shotgun (WGS) entry which is preliminary data.</text>
</comment>
<evidence type="ECO:0000313" key="4">
    <source>
        <dbReference type="Proteomes" id="UP000282977"/>
    </source>
</evidence>
<accession>A0A437JCF1</accession>
<dbReference type="EMBL" id="RZUL01000001">
    <property type="protein sequence ID" value="RVT43599.1"/>
    <property type="molecule type" value="Genomic_DNA"/>
</dbReference>
<keyword evidence="4" id="KW-1185">Reference proteome</keyword>
<reference evidence="3 4" key="1">
    <citation type="submission" date="2019-01" db="EMBL/GenBank/DDBJ databases">
        <authorList>
            <person name="Chen W.-M."/>
        </authorList>
    </citation>
    <scope>NUCLEOTIDE SEQUENCE [LARGE SCALE GENOMIC DNA]</scope>
    <source>
        <strain evidence="3 4">TLA-22</strain>
    </source>
</reference>
<dbReference type="InterPro" id="IPR011008">
    <property type="entry name" value="Dimeric_a/b-barrel"/>
</dbReference>
<feature type="domain" description="YCII-related" evidence="2">
    <location>
        <begin position="1"/>
        <end position="115"/>
    </location>
</feature>
<gene>
    <name evidence="3" type="ORF">ENE74_03000</name>
</gene>
<evidence type="ECO:0000313" key="3">
    <source>
        <dbReference type="EMBL" id="RVT43599.1"/>
    </source>
</evidence>
<dbReference type="InterPro" id="IPR005545">
    <property type="entry name" value="YCII"/>
</dbReference>
<evidence type="ECO:0000259" key="2">
    <source>
        <dbReference type="Pfam" id="PF03795"/>
    </source>
</evidence>
<evidence type="ECO:0000256" key="1">
    <source>
        <dbReference type="ARBA" id="ARBA00007689"/>
    </source>
</evidence>
<dbReference type="Gene3D" id="3.30.70.1060">
    <property type="entry name" value="Dimeric alpha+beta barrel"/>
    <property type="match status" value="1"/>
</dbReference>
<dbReference type="RefSeq" id="WP_127689140.1">
    <property type="nucleotide sequence ID" value="NZ_RZUL01000001.1"/>
</dbReference>